<feature type="transmembrane region" description="Helical" evidence="8">
    <location>
        <begin position="363"/>
        <end position="386"/>
    </location>
</feature>
<evidence type="ECO:0000256" key="1">
    <source>
        <dbReference type="ARBA" id="ARBA00004424"/>
    </source>
</evidence>
<comment type="subcellular location">
    <subcellularLocation>
        <location evidence="1">Apical cell membrane</location>
        <topology evidence="1">Multi-pass membrane protein</topology>
    </subcellularLocation>
</comment>
<dbReference type="GO" id="GO:0016324">
    <property type="term" value="C:apical plasma membrane"/>
    <property type="evidence" value="ECO:0007669"/>
    <property type="project" value="UniProtKB-SubCell"/>
</dbReference>
<evidence type="ECO:0000256" key="3">
    <source>
        <dbReference type="ARBA" id="ARBA00022475"/>
    </source>
</evidence>
<keyword evidence="5 8" id="KW-1133">Transmembrane helix</keyword>
<evidence type="ECO:0000256" key="5">
    <source>
        <dbReference type="ARBA" id="ARBA00022989"/>
    </source>
</evidence>
<keyword evidence="3" id="KW-1003">Cell membrane</keyword>
<feature type="transmembrane region" description="Helical" evidence="8">
    <location>
        <begin position="527"/>
        <end position="548"/>
    </location>
</feature>
<evidence type="ECO:0008006" key="11">
    <source>
        <dbReference type="Google" id="ProtNLM"/>
    </source>
</evidence>
<name>A0A7M7NS03_STRPU</name>
<evidence type="ECO:0000256" key="6">
    <source>
        <dbReference type="ARBA" id="ARBA00023136"/>
    </source>
</evidence>
<feature type="transmembrane region" description="Helical" evidence="8">
    <location>
        <begin position="484"/>
        <end position="506"/>
    </location>
</feature>
<protein>
    <recommendedName>
        <fullName evidence="11">Sodium-dependent phosphate transport protein 2B</fullName>
    </recommendedName>
</protein>
<dbReference type="EnsemblMetazoa" id="XM_030983827">
    <property type="protein sequence ID" value="XP_030839687"/>
    <property type="gene ID" value="LOC105446419"/>
</dbReference>
<keyword evidence="10" id="KW-1185">Reference proteome</keyword>
<dbReference type="GeneID" id="105446419"/>
<dbReference type="OMA" id="GCPKCCR"/>
<evidence type="ECO:0000313" key="10">
    <source>
        <dbReference type="Proteomes" id="UP000007110"/>
    </source>
</evidence>
<dbReference type="PANTHER" id="PTHR10010:SF46">
    <property type="entry name" value="SODIUM-DEPENDENT PHOSPHATE TRANSPORT PROTEIN 2B"/>
    <property type="match status" value="1"/>
</dbReference>
<dbReference type="Proteomes" id="UP000007110">
    <property type="component" value="Unassembled WGS sequence"/>
</dbReference>
<dbReference type="GO" id="GO:0044341">
    <property type="term" value="P:sodium-dependent phosphate transport"/>
    <property type="evidence" value="ECO:0007669"/>
    <property type="project" value="InterPro"/>
</dbReference>
<evidence type="ECO:0000256" key="2">
    <source>
        <dbReference type="ARBA" id="ARBA00005808"/>
    </source>
</evidence>
<keyword evidence="4 8" id="KW-0812">Transmembrane</keyword>
<evidence type="ECO:0000313" key="9">
    <source>
        <dbReference type="EnsemblMetazoa" id="XP_030839687"/>
    </source>
</evidence>
<feature type="transmembrane region" description="Helical" evidence="8">
    <location>
        <begin position="217"/>
        <end position="237"/>
    </location>
</feature>
<dbReference type="OrthoDB" id="76259at2759"/>
<accession>A0A7M7NS03</accession>
<feature type="transmembrane region" description="Helical" evidence="8">
    <location>
        <begin position="183"/>
        <end position="211"/>
    </location>
</feature>
<reference evidence="10" key="1">
    <citation type="submission" date="2015-02" db="EMBL/GenBank/DDBJ databases">
        <title>Genome sequencing for Strongylocentrotus purpuratus.</title>
        <authorList>
            <person name="Murali S."/>
            <person name="Liu Y."/>
            <person name="Vee V."/>
            <person name="English A."/>
            <person name="Wang M."/>
            <person name="Skinner E."/>
            <person name="Han Y."/>
            <person name="Muzny D.M."/>
            <person name="Worley K.C."/>
            <person name="Gibbs R.A."/>
        </authorList>
    </citation>
    <scope>NUCLEOTIDE SEQUENCE</scope>
</reference>
<comment type="similarity">
    <text evidence="2">Belongs to the SLC34A transporter family.</text>
</comment>
<dbReference type="GO" id="GO:0005436">
    <property type="term" value="F:sodium:phosphate symporter activity"/>
    <property type="evidence" value="ECO:0007669"/>
    <property type="project" value="InterPro"/>
</dbReference>
<proteinExistence type="inferred from homology"/>
<feature type="region of interest" description="Disordered" evidence="7">
    <location>
        <begin position="74"/>
        <end position="98"/>
    </location>
</feature>
<feature type="transmembrane region" description="Helical" evidence="8">
    <location>
        <begin position="554"/>
        <end position="575"/>
    </location>
</feature>
<dbReference type="InterPro" id="IPR003841">
    <property type="entry name" value="Na/Pi_transpt"/>
</dbReference>
<evidence type="ECO:0000256" key="4">
    <source>
        <dbReference type="ARBA" id="ARBA00022692"/>
    </source>
</evidence>
<dbReference type="NCBIfam" id="NF037997">
    <property type="entry name" value="Na_Pi_symport"/>
    <property type="match status" value="1"/>
</dbReference>
<sequence length="625" mass="67820">MELSPRTADDEGIFVIFDGHVSADIEVGIVNPDYQDDVTLETSPSESSTIALDDAETFKKCQVKDSRILLPGVLADDNEDGNRSESKGEGYGHDGEDRSTVEDLWASTIPEIEEGPNFKDIPIGKKIVTFLNVITRCILLLGFLYIFVCSLDILSLGFSLLGGKAIGAVIANNELLTNPLCGLMIGLLVTVLVQSSSTTTSVVVSMVSAQIVSVKHAIPIIMGTNIGTAVTNTLVSFGQVQDQDVFRRAFAGAAVHDIFNCLTVAVLLPIEMATSYLEVMTDAVIGTFHISETNQSIEFLKVITTPLTDLIVQVHSVDVEDIDLILGENTSRQSILLKCIDNSTNSCTYKHLFALTSLSDLRVGLIILTISLFGVSCSLLVTVKLLNSFLKGSITHLLKRFVNADFPGFMGSLTGYLAILIGALCTFFVQSSSIFTSLLTPLVGIDVVSIDRMYPLTLGSNIGTTITGIISALASNGGELSNTLNIALCHFFFNVTGIVIWYPLPFMRKVPITLAKNLGDKMAKHRWFAMLYVAVMFLLLPGAVFGLSVAGNPYLLGFGIPVLAVVTVALLISILQHKAPHILPARLRTWECLPLWMHSLKPFDNLFVCSNRTEKSPEHRVERNA</sequence>
<feature type="transmembrane region" description="Helical" evidence="8">
    <location>
        <begin position="406"/>
        <end position="429"/>
    </location>
</feature>
<dbReference type="InParanoid" id="A0A7M7NS03"/>
<reference evidence="9" key="2">
    <citation type="submission" date="2021-01" db="UniProtKB">
        <authorList>
            <consortium name="EnsemblMetazoa"/>
        </authorList>
    </citation>
    <scope>IDENTIFICATION</scope>
</reference>
<evidence type="ECO:0000256" key="8">
    <source>
        <dbReference type="SAM" id="Phobius"/>
    </source>
</evidence>
<dbReference type="AlphaFoldDB" id="A0A7M7NS03"/>
<dbReference type="KEGG" id="spu:105446419"/>
<organism evidence="9 10">
    <name type="scientific">Strongylocentrotus purpuratus</name>
    <name type="common">Purple sea urchin</name>
    <dbReference type="NCBI Taxonomy" id="7668"/>
    <lineage>
        <taxon>Eukaryota</taxon>
        <taxon>Metazoa</taxon>
        <taxon>Echinodermata</taxon>
        <taxon>Eleutherozoa</taxon>
        <taxon>Echinozoa</taxon>
        <taxon>Echinoidea</taxon>
        <taxon>Euechinoidea</taxon>
        <taxon>Echinacea</taxon>
        <taxon>Camarodonta</taxon>
        <taxon>Echinidea</taxon>
        <taxon>Strongylocentrotidae</taxon>
        <taxon>Strongylocentrotus</taxon>
    </lineage>
</organism>
<feature type="compositionally biased region" description="Basic and acidic residues" evidence="7">
    <location>
        <begin position="80"/>
        <end position="98"/>
    </location>
</feature>
<dbReference type="RefSeq" id="XP_030839687.1">
    <property type="nucleotide sequence ID" value="XM_030983827.1"/>
</dbReference>
<evidence type="ECO:0000256" key="7">
    <source>
        <dbReference type="SAM" id="MobiDB-lite"/>
    </source>
</evidence>
<dbReference type="NCBIfam" id="TIGR01013">
    <property type="entry name" value="2a58"/>
    <property type="match status" value="1"/>
</dbReference>
<keyword evidence="6 8" id="KW-0472">Membrane</keyword>
<dbReference type="Pfam" id="PF02690">
    <property type="entry name" value="Na_Pi_cotrans"/>
    <property type="match status" value="2"/>
</dbReference>
<dbReference type="PANTHER" id="PTHR10010">
    <property type="entry name" value="SOLUTE CARRIER FAMILY 34 SODIUM PHOSPHATE , MEMBER 2-RELATED"/>
    <property type="match status" value="1"/>
</dbReference>